<accession>A0ABW4TD11</accession>
<dbReference type="PANTHER" id="PTHR33908">
    <property type="entry name" value="MANNOSYLTRANSFERASE YKCB-RELATED"/>
    <property type="match status" value="1"/>
</dbReference>
<gene>
    <name evidence="9" type="ORF">ACFSKW_51475</name>
</gene>
<feature type="transmembrane region" description="Helical" evidence="8">
    <location>
        <begin position="397"/>
        <end position="417"/>
    </location>
</feature>
<dbReference type="EMBL" id="JBHUFV010000098">
    <property type="protein sequence ID" value="MFD1939908.1"/>
    <property type="molecule type" value="Genomic_DNA"/>
</dbReference>
<feature type="transmembrane region" description="Helical" evidence="8">
    <location>
        <begin position="319"/>
        <end position="338"/>
    </location>
</feature>
<dbReference type="Proteomes" id="UP001597368">
    <property type="component" value="Unassembled WGS sequence"/>
</dbReference>
<evidence type="ECO:0000256" key="4">
    <source>
        <dbReference type="ARBA" id="ARBA00022679"/>
    </source>
</evidence>
<reference evidence="10" key="1">
    <citation type="journal article" date="2019" name="Int. J. Syst. Evol. Microbiol.">
        <title>The Global Catalogue of Microorganisms (GCM) 10K type strain sequencing project: providing services to taxonomists for standard genome sequencing and annotation.</title>
        <authorList>
            <consortium name="The Broad Institute Genomics Platform"/>
            <consortium name="The Broad Institute Genome Sequencing Center for Infectious Disease"/>
            <person name="Wu L."/>
            <person name="Ma J."/>
        </authorList>
    </citation>
    <scope>NUCLEOTIDE SEQUENCE [LARGE SCALE GENOMIC DNA]</scope>
    <source>
        <strain evidence="10">ICMP 6774ER</strain>
    </source>
</reference>
<keyword evidence="5 8" id="KW-0812">Transmembrane</keyword>
<name>A0ABW4TD11_9ACTN</name>
<feature type="transmembrane region" description="Helical" evidence="8">
    <location>
        <begin position="350"/>
        <end position="368"/>
    </location>
</feature>
<proteinExistence type="predicted"/>
<evidence type="ECO:0000256" key="8">
    <source>
        <dbReference type="SAM" id="Phobius"/>
    </source>
</evidence>
<feature type="transmembrane region" description="Helical" evidence="8">
    <location>
        <begin position="288"/>
        <end position="307"/>
    </location>
</feature>
<keyword evidence="7 8" id="KW-0472">Membrane</keyword>
<keyword evidence="3" id="KW-0328">Glycosyltransferase</keyword>
<evidence type="ECO:0000256" key="1">
    <source>
        <dbReference type="ARBA" id="ARBA00004651"/>
    </source>
</evidence>
<evidence type="ECO:0000256" key="5">
    <source>
        <dbReference type="ARBA" id="ARBA00022692"/>
    </source>
</evidence>
<dbReference type="RefSeq" id="WP_379582621.1">
    <property type="nucleotide sequence ID" value="NZ_JBHUFV010000098.1"/>
</dbReference>
<evidence type="ECO:0000256" key="2">
    <source>
        <dbReference type="ARBA" id="ARBA00022475"/>
    </source>
</evidence>
<keyword evidence="6 8" id="KW-1133">Transmembrane helix</keyword>
<sequence>MAGWAAQAVLRVVLGFQHARPLLIPDESGYLLAARLLSGGAASDLSWRTFYQGGYALLLAPAYWISDDPETVYRLVVVVNAAIGAGLVPLAYLAFRRLRVPRGRAYVLAHATALIPSAVYYSQFALTDAVLPVVVLGWLLLLHTWLTGGGRWYGVAAGATVAFASSTHARGLVLLAVHGCLLAFVAVRHRRTTGRGVWLPGAVTAGAAGAGWAMNAWVREQIYPGGVAPLGEWFTTRLSSLDGLTWTLAVSTGQIWHAVVATFGLAGLGLVALVAITLRRVTPTPDRLVAGAALAAVAGIALATSAALPSEGTVANLAYGRYLACLTPVLLMAGLVVLTRVRRARATRAVLATVGLTLLATAIVRLHAGERLTRDFFGMFDFPEICFITWNWDSLSLVSATLAAVSALAAATLVTTVMSRRGGFAVLVSACVVAELVIAGVTVSKVTAPWGRILTFATDLAPAGLRADDRVGVHYAGLHWRIWVSQAYQVRTKLVPIDPDHPAWLPPDVSLVVLPWPKGMDIRRTWPAAPSGWWPITGNRNHTGDWVAWRRPGTRDT</sequence>
<feature type="transmembrane region" description="Helical" evidence="8">
    <location>
        <begin position="124"/>
        <end position="146"/>
    </location>
</feature>
<dbReference type="PANTHER" id="PTHR33908:SF11">
    <property type="entry name" value="MEMBRANE PROTEIN"/>
    <property type="match status" value="1"/>
</dbReference>
<feature type="transmembrane region" description="Helical" evidence="8">
    <location>
        <begin position="424"/>
        <end position="443"/>
    </location>
</feature>
<evidence type="ECO:0000256" key="6">
    <source>
        <dbReference type="ARBA" id="ARBA00022989"/>
    </source>
</evidence>
<evidence type="ECO:0000313" key="9">
    <source>
        <dbReference type="EMBL" id="MFD1939908.1"/>
    </source>
</evidence>
<keyword evidence="10" id="KW-1185">Reference proteome</keyword>
<comment type="caution">
    <text evidence="9">The sequence shown here is derived from an EMBL/GenBank/DDBJ whole genome shotgun (WGS) entry which is preliminary data.</text>
</comment>
<feature type="transmembrane region" description="Helical" evidence="8">
    <location>
        <begin position="72"/>
        <end position="95"/>
    </location>
</feature>
<feature type="transmembrane region" description="Helical" evidence="8">
    <location>
        <begin position="152"/>
        <end position="185"/>
    </location>
</feature>
<feature type="transmembrane region" description="Helical" evidence="8">
    <location>
        <begin position="197"/>
        <end position="218"/>
    </location>
</feature>
<evidence type="ECO:0000256" key="3">
    <source>
        <dbReference type="ARBA" id="ARBA00022676"/>
    </source>
</evidence>
<organism evidence="9 10">
    <name type="scientific">Nonomuraea mangrovi</name>
    <dbReference type="NCBI Taxonomy" id="2316207"/>
    <lineage>
        <taxon>Bacteria</taxon>
        <taxon>Bacillati</taxon>
        <taxon>Actinomycetota</taxon>
        <taxon>Actinomycetes</taxon>
        <taxon>Streptosporangiales</taxon>
        <taxon>Streptosporangiaceae</taxon>
        <taxon>Nonomuraea</taxon>
    </lineage>
</organism>
<evidence type="ECO:0000313" key="10">
    <source>
        <dbReference type="Proteomes" id="UP001597368"/>
    </source>
</evidence>
<keyword evidence="4" id="KW-0808">Transferase</keyword>
<feature type="transmembrane region" description="Helical" evidence="8">
    <location>
        <begin position="255"/>
        <end position="276"/>
    </location>
</feature>
<evidence type="ECO:0000256" key="7">
    <source>
        <dbReference type="ARBA" id="ARBA00023136"/>
    </source>
</evidence>
<comment type="subcellular location">
    <subcellularLocation>
        <location evidence="1">Cell membrane</location>
        <topology evidence="1">Multi-pass membrane protein</topology>
    </subcellularLocation>
</comment>
<keyword evidence="2" id="KW-1003">Cell membrane</keyword>
<dbReference type="InterPro" id="IPR050297">
    <property type="entry name" value="LipidA_mod_glycosyltrf_83"/>
</dbReference>
<protein>
    <recommendedName>
        <fullName evidence="11">Glycosyltransferase RgtA/B/C/D-like domain-containing protein</fullName>
    </recommendedName>
</protein>
<evidence type="ECO:0008006" key="11">
    <source>
        <dbReference type="Google" id="ProtNLM"/>
    </source>
</evidence>